<proteinExistence type="predicted"/>
<organism evidence="1 2">
    <name type="scientific">Trichoderma parareesei</name>
    <name type="common">Filamentous fungus</name>
    <dbReference type="NCBI Taxonomy" id="858221"/>
    <lineage>
        <taxon>Eukaryota</taxon>
        <taxon>Fungi</taxon>
        <taxon>Dikarya</taxon>
        <taxon>Ascomycota</taxon>
        <taxon>Pezizomycotina</taxon>
        <taxon>Sordariomycetes</taxon>
        <taxon>Hypocreomycetidae</taxon>
        <taxon>Hypocreales</taxon>
        <taxon>Hypocreaceae</taxon>
        <taxon>Trichoderma</taxon>
    </lineage>
</organism>
<dbReference type="AlphaFoldDB" id="A0A2H2Z8Q3"/>
<reference evidence="1 2" key="1">
    <citation type="journal article" date="2015" name="Genome Announc.">
        <title>Genome sequence and annotation of Trichoderma parareesei, the ancestor of the cellulase producer Trichoderma reesei.</title>
        <authorList>
            <person name="Yang D."/>
            <person name="Pomraning K."/>
            <person name="Kopchinskiy A."/>
            <person name="Karimi Aghcheh R."/>
            <person name="Atanasova L."/>
            <person name="Chenthamara K."/>
            <person name="Baker S.E."/>
            <person name="Zhang R."/>
            <person name="Shen Q."/>
            <person name="Freitag M."/>
            <person name="Kubicek C.P."/>
            <person name="Druzhinina I.S."/>
        </authorList>
    </citation>
    <scope>NUCLEOTIDE SEQUENCE [LARGE SCALE GENOMIC DNA]</scope>
    <source>
        <strain evidence="1 2">CBS 125925</strain>
    </source>
</reference>
<evidence type="ECO:0000313" key="1">
    <source>
        <dbReference type="EMBL" id="OTA04257.1"/>
    </source>
</evidence>
<gene>
    <name evidence="1" type="ORF">A9Z42_0048350</name>
</gene>
<protein>
    <submittedName>
        <fullName evidence="1">Uncharacterized protein</fullName>
    </submittedName>
</protein>
<accession>A0A2H2Z8Q3</accession>
<keyword evidence="2" id="KW-1185">Reference proteome</keyword>
<comment type="caution">
    <text evidence="1">The sequence shown here is derived from an EMBL/GenBank/DDBJ whole genome shotgun (WGS) entry which is preliminary data.</text>
</comment>
<dbReference type="EMBL" id="LFMI01000491">
    <property type="protein sequence ID" value="OTA04257.1"/>
    <property type="molecule type" value="Genomic_DNA"/>
</dbReference>
<evidence type="ECO:0000313" key="2">
    <source>
        <dbReference type="Proteomes" id="UP000219286"/>
    </source>
</evidence>
<sequence length="75" mass="8599">MVRYLIEEAGADPTVLFSSPPCFTDIDDDDLADDEVIHWRVQAARYLIDECGIEESALRSIGFETKERDDFDRSE</sequence>
<dbReference type="Proteomes" id="UP000219286">
    <property type="component" value="Unassembled WGS sequence"/>
</dbReference>
<name>A0A2H2Z8Q3_TRIPA</name>